<dbReference type="Proteomes" id="UP001604335">
    <property type="component" value="Unassembled WGS sequence"/>
</dbReference>
<dbReference type="PROSITE" id="PS00330">
    <property type="entry name" value="HEMOLYSIN_CALCIUM"/>
    <property type="match status" value="1"/>
</dbReference>
<dbReference type="InterPro" id="IPR018511">
    <property type="entry name" value="Hemolysin-typ_Ca-bd_CS"/>
</dbReference>
<dbReference type="Gene3D" id="2.150.10.10">
    <property type="entry name" value="Serralysin-like metalloprotease, C-terminal"/>
    <property type="match status" value="2"/>
</dbReference>
<sequence length="771" mass="79659">MDFTGFEVARFAYREADYLAQNPDVSLAVSGNLLRSGFAHFSQHGFSEGRSPSGDYEILQAVLPLYNEANYLAQNPDVQGAIGRGQLTSGLEHFARSGFRERREPGGGFNRFNFGSESADSLTGGTGRDLLLGWNGDDQIQGLAGDDQLTGNRGRDLLFGNEGNDRLRGGKEADTLWGGAGDDQLLGDLGDDLLSGDLGADTLTGGAGADLFLISAVAGGSSIASADVILDFLQEGADRLVVPSGQRFEDLDFTAGIGVNSGDTIVRDRATGRYLAVLKGINPNSFSASNVISQESLNANTAILRFLGSGFVGNEQDRSTVITIERSGNLQTAAQVTFSTGSGTATPNQDFTPVNSAIAFASGETRKTISIPLTDDRLTETDETVALLLSNPVGAQLDRATATLTIRDGSGGGSSTPPTGPTVSLDGNSYSINETSGSLAIPVRRTGDLSQPLSVTYATSNETALAGLDYSAINGQLTFAAGQSVASLTIPILGDSLTEPTETFQLNLSSPTGGQLGSINAATISIIDSAASGPTTPTSGPVQSSVASAVAFSPSDSEAAIAAKNGPKITLGNTNIYIGYQQVSALNQDPILISFTNGVRNWVRTDYETTVDDGTGTGLAWDGSNLYAVFTSTGNQPGNNLSRFTGSGWLTGYTDGSPSGGGGGKVGILAKVDPATGNIQNATYLTARNDKGTAPLGDDTTNSLFVRGLSFTGGNVLVQADSAYAPRRPDKTAMTQSVGNGALPASTGYNYEVVLSANLGSALSTRAKDFI</sequence>
<dbReference type="InterPro" id="IPR038081">
    <property type="entry name" value="CalX-like_sf"/>
</dbReference>
<dbReference type="PANTHER" id="PTHR11878">
    <property type="entry name" value="SODIUM/CALCIUM EXCHANGER"/>
    <property type="match status" value="1"/>
</dbReference>
<evidence type="ECO:0000259" key="5">
    <source>
        <dbReference type="SMART" id="SM00237"/>
    </source>
</evidence>
<dbReference type="Gene3D" id="2.60.40.2030">
    <property type="match status" value="2"/>
</dbReference>
<evidence type="ECO:0000256" key="1">
    <source>
        <dbReference type="ARBA" id="ARBA00022729"/>
    </source>
</evidence>
<evidence type="ECO:0000313" key="6">
    <source>
        <dbReference type="EMBL" id="MFG3818155.1"/>
    </source>
</evidence>
<evidence type="ECO:0000256" key="3">
    <source>
        <dbReference type="ARBA" id="ARBA00022837"/>
    </source>
</evidence>
<dbReference type="Pfam" id="PF00353">
    <property type="entry name" value="HemolysinCabind"/>
    <property type="match status" value="2"/>
</dbReference>
<reference evidence="7" key="1">
    <citation type="journal article" date="2024" name="Algal Res.">
        <title>Biochemical, toxicological and genomic investigation of a high-biomass producing Limnothrix strain isolated from Italian shallow drinking water reservoir.</title>
        <authorList>
            <person name="Simonazzi M."/>
            <person name="Shishido T.K."/>
            <person name="Delbaje E."/>
            <person name="Wahlsten M."/>
            <person name="Fewer D.P."/>
            <person name="Sivonen K."/>
            <person name="Pezzolesi L."/>
            <person name="Pistocchi R."/>
        </authorList>
    </citation>
    <scope>NUCLEOTIDE SEQUENCE [LARGE SCALE GENOMIC DNA]</scope>
    <source>
        <strain evidence="7">LRLZ20PSL1</strain>
    </source>
</reference>
<dbReference type="Pfam" id="PF03160">
    <property type="entry name" value="Calx-beta"/>
    <property type="match status" value="2"/>
</dbReference>
<keyword evidence="4" id="KW-0813">Transport</keyword>
<dbReference type="InterPro" id="IPR051171">
    <property type="entry name" value="CaCA"/>
</dbReference>
<dbReference type="SUPFAM" id="SSF51120">
    <property type="entry name" value="beta-Roll"/>
    <property type="match status" value="1"/>
</dbReference>
<accession>A0ABW7CAJ6</accession>
<dbReference type="InterPro" id="IPR003644">
    <property type="entry name" value="Calx_beta"/>
</dbReference>
<name>A0ABW7CAJ6_9CYAN</name>
<keyword evidence="3" id="KW-0106">Calcium</keyword>
<gene>
    <name evidence="6" type="ORF">VPK24_10960</name>
</gene>
<feature type="domain" description="Calx-beta" evidence="5">
    <location>
        <begin position="290"/>
        <end position="390"/>
    </location>
</feature>
<keyword evidence="4" id="KW-0406">Ion transport</keyword>
<dbReference type="RefSeq" id="WP_393013153.1">
    <property type="nucleotide sequence ID" value="NZ_JAZAQF010000059.1"/>
</dbReference>
<dbReference type="PRINTS" id="PR00313">
    <property type="entry name" value="CABNDNGRPT"/>
</dbReference>
<keyword evidence="2" id="KW-0677">Repeat</keyword>
<evidence type="ECO:0000256" key="2">
    <source>
        <dbReference type="ARBA" id="ARBA00022737"/>
    </source>
</evidence>
<dbReference type="PANTHER" id="PTHR11878:SF65">
    <property type="entry name" value="NA_CA-EXCHANGE PROTEIN, ISOFORM G"/>
    <property type="match status" value="1"/>
</dbReference>
<comment type="caution">
    <text evidence="6">The sequence shown here is derived from an EMBL/GenBank/DDBJ whole genome shotgun (WGS) entry which is preliminary data.</text>
</comment>
<evidence type="ECO:0000256" key="4">
    <source>
        <dbReference type="ARBA" id="ARBA00023065"/>
    </source>
</evidence>
<dbReference type="InterPro" id="IPR011049">
    <property type="entry name" value="Serralysin-like_metalloprot_C"/>
</dbReference>
<keyword evidence="1" id="KW-0732">Signal</keyword>
<proteinExistence type="predicted"/>
<dbReference type="InterPro" id="IPR001343">
    <property type="entry name" value="Hemolysn_Ca-bd"/>
</dbReference>
<protein>
    <submittedName>
        <fullName evidence="6">Calx-beta domain-containing protein</fullName>
    </submittedName>
</protein>
<keyword evidence="7" id="KW-1185">Reference proteome</keyword>
<dbReference type="EMBL" id="JAZAQF010000059">
    <property type="protein sequence ID" value="MFG3818155.1"/>
    <property type="molecule type" value="Genomic_DNA"/>
</dbReference>
<organism evidence="6 7">
    <name type="scientific">Limnothrix redekei LRLZ20PSL1</name>
    <dbReference type="NCBI Taxonomy" id="3112953"/>
    <lineage>
        <taxon>Bacteria</taxon>
        <taxon>Bacillati</taxon>
        <taxon>Cyanobacteriota</taxon>
        <taxon>Cyanophyceae</taxon>
        <taxon>Pseudanabaenales</taxon>
        <taxon>Pseudanabaenaceae</taxon>
        <taxon>Limnothrix</taxon>
    </lineage>
</organism>
<evidence type="ECO:0000313" key="7">
    <source>
        <dbReference type="Proteomes" id="UP001604335"/>
    </source>
</evidence>
<dbReference type="SUPFAM" id="SSF141072">
    <property type="entry name" value="CalX-like"/>
    <property type="match status" value="2"/>
</dbReference>
<feature type="domain" description="Calx-beta" evidence="5">
    <location>
        <begin position="402"/>
        <end position="509"/>
    </location>
</feature>
<dbReference type="SMART" id="SM00237">
    <property type="entry name" value="Calx_beta"/>
    <property type="match status" value="2"/>
</dbReference>